<keyword evidence="4" id="KW-1185">Reference proteome</keyword>
<dbReference type="GO" id="GO:0007346">
    <property type="term" value="P:regulation of mitotic cell cycle"/>
    <property type="evidence" value="ECO:0007669"/>
    <property type="project" value="TreeGrafter"/>
</dbReference>
<dbReference type="GO" id="GO:0012505">
    <property type="term" value="C:endomembrane system"/>
    <property type="evidence" value="ECO:0007669"/>
    <property type="project" value="TreeGrafter"/>
</dbReference>
<organism evidence="3">
    <name type="scientific">Oppiella nova</name>
    <dbReference type="NCBI Taxonomy" id="334625"/>
    <lineage>
        <taxon>Eukaryota</taxon>
        <taxon>Metazoa</taxon>
        <taxon>Ecdysozoa</taxon>
        <taxon>Arthropoda</taxon>
        <taxon>Chelicerata</taxon>
        <taxon>Arachnida</taxon>
        <taxon>Acari</taxon>
        <taxon>Acariformes</taxon>
        <taxon>Sarcoptiformes</taxon>
        <taxon>Oribatida</taxon>
        <taxon>Brachypylina</taxon>
        <taxon>Oppioidea</taxon>
        <taxon>Oppiidae</taxon>
        <taxon>Oppiella</taxon>
    </lineage>
</organism>
<dbReference type="OrthoDB" id="340432at2759"/>
<dbReference type="Pfam" id="PF05600">
    <property type="entry name" value="CDK5RAP3"/>
    <property type="match status" value="2"/>
</dbReference>
<evidence type="ECO:0000256" key="2">
    <source>
        <dbReference type="SAM" id="Coils"/>
    </source>
</evidence>
<name>A0A7R9LZM7_9ACAR</name>
<accession>A0A7R9LZM7</accession>
<keyword evidence="2" id="KW-0175">Coiled coil</keyword>
<dbReference type="AlphaFoldDB" id="A0A7R9LZM7"/>
<gene>
    <name evidence="3" type="ORF">ONB1V03_LOCUS7978</name>
</gene>
<evidence type="ECO:0000256" key="1">
    <source>
        <dbReference type="ARBA" id="ARBA00007478"/>
    </source>
</evidence>
<dbReference type="EMBL" id="OC919148">
    <property type="protein sequence ID" value="CAD7650767.1"/>
    <property type="molecule type" value="Genomic_DNA"/>
</dbReference>
<dbReference type="EMBL" id="CAJPVJ010004323">
    <property type="protein sequence ID" value="CAG2168489.1"/>
    <property type="molecule type" value="Genomic_DNA"/>
</dbReference>
<dbReference type="Proteomes" id="UP000728032">
    <property type="component" value="Unassembled WGS sequence"/>
</dbReference>
<feature type="coiled-coil region" evidence="2">
    <location>
        <begin position="171"/>
        <end position="198"/>
    </location>
</feature>
<evidence type="ECO:0008006" key="5">
    <source>
        <dbReference type="Google" id="ProtNLM"/>
    </source>
</evidence>
<evidence type="ECO:0000313" key="4">
    <source>
        <dbReference type="Proteomes" id="UP000728032"/>
    </source>
</evidence>
<reference evidence="3" key="1">
    <citation type="submission" date="2020-11" db="EMBL/GenBank/DDBJ databases">
        <authorList>
            <person name="Tran Van P."/>
        </authorList>
    </citation>
    <scope>NUCLEOTIDE SEQUENCE</scope>
</reference>
<protein>
    <recommendedName>
        <fullName evidence="5">CDK5 regulatory subunit-associated protein 3</fullName>
    </recommendedName>
</protein>
<evidence type="ECO:0000313" key="3">
    <source>
        <dbReference type="EMBL" id="CAD7650767.1"/>
    </source>
</evidence>
<dbReference type="InterPro" id="IPR008491">
    <property type="entry name" value="CDK5RAP3"/>
</dbReference>
<dbReference type="PANTHER" id="PTHR14894:SF0">
    <property type="entry name" value="CDK5 REGULATORY SUBUNIT-ASSOCIATED PROTEIN 3"/>
    <property type="match status" value="1"/>
</dbReference>
<comment type="similarity">
    <text evidence="1">Belongs to the CDK5RAP3 family.</text>
</comment>
<dbReference type="PANTHER" id="PTHR14894">
    <property type="entry name" value="CDK5 REGULATORY SUBUNIT-ASSOCIATED PROTEIN 3"/>
    <property type="match status" value="1"/>
</dbReference>
<proteinExistence type="inferred from homology"/>
<sequence length="558" mass="63498">MSDTNLPIDIHTNKLLDWLISRRHCNKEWQHLLSDIRTKIKSAIQDMPPNTDISQLLSGNCETFKQIFITIIVITDLMADIEYSVCLKIVDILAETEVNSKNIFGYYSSQRMKDWKEIIKLYEKDSIYLGLHSRVGCDCPFEPFIRVLTADWAQSLIRNVNYEVPSLKKQLMKCQQTVDESERRAEECLKQSAAYKQDYTSAANNLGITGQDIREELMSQLNNLPKKLDQIFGDISQLSLIRDYYKTFLTFTLKKDKVDCLPVLCYLLEKGNTTYFEYRTGVVPELIEEFKSTVCFSDENVSRQASDVGNDNIDFGDGIDFGDDTASTETPSTGNGDFVHIEQDDLSQEQIDYGSEGEAINWDITSASNGDEIKGMDITITGNIAKGEDAQSVLLNTTSRNELMNELIEIEGFLDQRLYELRSDEDIVSSNQFQSAPPLLQLTTPDGVTAMLALVKKLLTALTAPKMKVLYYMKDSSKYIENVSEKLKHIESLSERSQNRSKLFESKRIAAIEEMRIIEPKIPVLIDQTKALQRKIESDISKRYKNRVVNIMGGIQVL</sequence>